<dbReference type="Pfam" id="PF05458">
    <property type="entry name" value="Siva"/>
    <property type="match status" value="1"/>
</dbReference>
<keyword evidence="3" id="KW-1185">Reference proteome</keyword>
<feature type="region of interest" description="Disordered" evidence="1">
    <location>
        <begin position="1"/>
        <end position="64"/>
    </location>
</feature>
<dbReference type="InterPro" id="IPR022773">
    <property type="entry name" value="Siva"/>
</dbReference>
<evidence type="ECO:0000313" key="3">
    <source>
        <dbReference type="Proteomes" id="UP000770661"/>
    </source>
</evidence>
<dbReference type="AlphaFoldDB" id="A0A8J5CTB0"/>
<dbReference type="OrthoDB" id="60860at2759"/>
<dbReference type="PANTHER" id="PTHR14365:SF1">
    <property type="entry name" value="APOPTOSIS REGULATORY PROTEIN SIVA"/>
    <property type="match status" value="1"/>
</dbReference>
<organism evidence="2 3">
    <name type="scientific">Chionoecetes opilio</name>
    <name type="common">Atlantic snow crab</name>
    <name type="synonym">Cancer opilio</name>
    <dbReference type="NCBI Taxonomy" id="41210"/>
    <lineage>
        <taxon>Eukaryota</taxon>
        <taxon>Metazoa</taxon>
        <taxon>Ecdysozoa</taxon>
        <taxon>Arthropoda</taxon>
        <taxon>Crustacea</taxon>
        <taxon>Multicrustacea</taxon>
        <taxon>Malacostraca</taxon>
        <taxon>Eumalacostraca</taxon>
        <taxon>Eucarida</taxon>
        <taxon>Decapoda</taxon>
        <taxon>Pleocyemata</taxon>
        <taxon>Brachyura</taxon>
        <taxon>Eubrachyura</taxon>
        <taxon>Majoidea</taxon>
        <taxon>Majidae</taxon>
        <taxon>Chionoecetes</taxon>
    </lineage>
</organism>
<name>A0A8J5CTB0_CHIOP</name>
<accession>A0A8J5CTB0</accession>
<evidence type="ECO:0000256" key="1">
    <source>
        <dbReference type="SAM" id="MobiDB-lite"/>
    </source>
</evidence>
<comment type="caution">
    <text evidence="2">The sequence shown here is derived from an EMBL/GenBank/DDBJ whole genome shotgun (WGS) entry which is preliminary data.</text>
</comment>
<reference evidence="2" key="1">
    <citation type="submission" date="2020-07" db="EMBL/GenBank/DDBJ databases">
        <title>The High-quality genome of the commercially important snow crab, Chionoecetes opilio.</title>
        <authorList>
            <person name="Jeong J.-H."/>
            <person name="Ryu S."/>
        </authorList>
    </citation>
    <scope>NUCLEOTIDE SEQUENCE</scope>
    <source>
        <strain evidence="2">MADBK_172401_WGS</strain>
        <tissue evidence="2">Digestive gland</tissue>
    </source>
</reference>
<dbReference type="EMBL" id="JACEEZ010013569">
    <property type="protein sequence ID" value="KAG0719985.1"/>
    <property type="molecule type" value="Genomic_DNA"/>
</dbReference>
<gene>
    <name evidence="2" type="ORF">GWK47_049371</name>
</gene>
<dbReference type="Proteomes" id="UP000770661">
    <property type="component" value="Unassembled WGS sequence"/>
</dbReference>
<evidence type="ECO:0000313" key="2">
    <source>
        <dbReference type="EMBL" id="KAG0719985.1"/>
    </source>
</evidence>
<feature type="compositionally biased region" description="Low complexity" evidence="1">
    <location>
        <begin position="44"/>
        <end position="64"/>
    </location>
</feature>
<protein>
    <recommendedName>
        <fullName evidence="4">Apoptosis regulatory protein Siva</fullName>
    </recommendedName>
</protein>
<proteinExistence type="predicted"/>
<evidence type="ECO:0008006" key="4">
    <source>
        <dbReference type="Google" id="ProtNLM"/>
    </source>
</evidence>
<dbReference type="GO" id="GO:0005175">
    <property type="term" value="F:CD27 receptor binding"/>
    <property type="evidence" value="ECO:0007669"/>
    <property type="project" value="TreeGrafter"/>
</dbReference>
<sequence length="169" mass="18419">MSKRPCPFEDDLGPLAKVQVGEQGPRRATHSKQVFGEGKPRHCTSSATASTTTTTTTASSPSSMGLQLLLTPQGTLTKPPHDTQHLVVVPRRVGVLSACVWCHRVSAHLGDDCRYCECKLCEGCVRLCRFCGGTFCPKCSLLVYLQEDRYPQDKRVVCLSCCHSGIAVH</sequence>
<dbReference type="PANTHER" id="PTHR14365">
    <property type="entry name" value="APOPTOSIS REGULATORY PROTEIN SIVA"/>
    <property type="match status" value="1"/>
</dbReference>
<dbReference type="GO" id="GO:0097191">
    <property type="term" value="P:extrinsic apoptotic signaling pathway"/>
    <property type="evidence" value="ECO:0007669"/>
    <property type="project" value="TreeGrafter"/>
</dbReference>